<evidence type="ECO:0000313" key="4">
    <source>
        <dbReference type="Proteomes" id="UP000271339"/>
    </source>
</evidence>
<dbReference type="EMBL" id="REFC01000012">
    <property type="protein sequence ID" value="RMA64682.1"/>
    <property type="molecule type" value="Genomic_DNA"/>
</dbReference>
<dbReference type="RefSeq" id="WP_170152863.1">
    <property type="nucleotide sequence ID" value="NZ_REFC01000012.1"/>
</dbReference>
<sequence length="209" mass="22912">MKIKMLIMSVAVASMLFVSCDDSKKKEAELEKAKMEQAKLDDAAKMKAEEEAKMAKMEFEKNTIASIAMGNDNFSTLVTALKQADLAQTFMSEGEYTVFAPTNDAFAKVPKATMDNLMKPENKATLQNLLKYHVVAGKWMAADVLKAISDNKNKYNVTTLQGENIVLSAKDGKVMIKDAKGNTSTITMTDVNASNGVIHAIDKVMMPKK</sequence>
<dbReference type="GO" id="GO:0005615">
    <property type="term" value="C:extracellular space"/>
    <property type="evidence" value="ECO:0007669"/>
    <property type="project" value="TreeGrafter"/>
</dbReference>
<dbReference type="PROSITE" id="PS51257">
    <property type="entry name" value="PROKAR_LIPOPROTEIN"/>
    <property type="match status" value="1"/>
</dbReference>
<keyword evidence="1" id="KW-0175">Coiled coil</keyword>
<dbReference type="GO" id="GO:0030198">
    <property type="term" value="P:extracellular matrix organization"/>
    <property type="evidence" value="ECO:0007669"/>
    <property type="project" value="TreeGrafter"/>
</dbReference>
<dbReference type="GO" id="GO:0007155">
    <property type="term" value="P:cell adhesion"/>
    <property type="evidence" value="ECO:0007669"/>
    <property type="project" value="TreeGrafter"/>
</dbReference>
<comment type="caution">
    <text evidence="3">The sequence shown here is derived from an EMBL/GenBank/DDBJ whole genome shotgun (WGS) entry which is preliminary data.</text>
</comment>
<dbReference type="InterPro" id="IPR000782">
    <property type="entry name" value="FAS1_domain"/>
</dbReference>
<dbReference type="AlphaFoldDB" id="A0A3L9ZDF1"/>
<dbReference type="SUPFAM" id="SSF82153">
    <property type="entry name" value="FAS1 domain"/>
    <property type="match status" value="1"/>
</dbReference>
<name>A0A3L9ZDF1_9FLAO</name>
<feature type="domain" description="FAS1" evidence="2">
    <location>
        <begin position="61"/>
        <end position="205"/>
    </location>
</feature>
<dbReference type="GO" id="GO:0031012">
    <property type="term" value="C:extracellular matrix"/>
    <property type="evidence" value="ECO:0007669"/>
    <property type="project" value="TreeGrafter"/>
</dbReference>
<evidence type="ECO:0000259" key="2">
    <source>
        <dbReference type="PROSITE" id="PS50213"/>
    </source>
</evidence>
<protein>
    <submittedName>
        <fullName evidence="3">Putative surface protein with fasciclin (FAS1) repeats</fullName>
    </submittedName>
</protein>
<dbReference type="Pfam" id="PF02469">
    <property type="entry name" value="Fasciclin"/>
    <property type="match status" value="1"/>
</dbReference>
<feature type="coiled-coil region" evidence="1">
    <location>
        <begin position="23"/>
        <end position="60"/>
    </location>
</feature>
<gene>
    <name evidence="3" type="ORF">BXY75_1561</name>
</gene>
<dbReference type="Gene3D" id="2.30.180.10">
    <property type="entry name" value="FAS1 domain"/>
    <property type="match status" value="1"/>
</dbReference>
<dbReference type="Proteomes" id="UP000271339">
    <property type="component" value="Unassembled WGS sequence"/>
</dbReference>
<keyword evidence="4" id="KW-1185">Reference proteome</keyword>
<dbReference type="InterPro" id="IPR036378">
    <property type="entry name" value="FAS1_dom_sf"/>
</dbReference>
<dbReference type="PANTHER" id="PTHR10900:SF77">
    <property type="entry name" value="FI19380P1"/>
    <property type="match status" value="1"/>
</dbReference>
<evidence type="ECO:0000313" key="3">
    <source>
        <dbReference type="EMBL" id="RMA64682.1"/>
    </source>
</evidence>
<dbReference type="PANTHER" id="PTHR10900">
    <property type="entry name" value="PERIOSTIN-RELATED"/>
    <property type="match status" value="1"/>
</dbReference>
<proteinExistence type="predicted"/>
<evidence type="ECO:0000256" key="1">
    <source>
        <dbReference type="SAM" id="Coils"/>
    </source>
</evidence>
<organism evidence="3 4">
    <name type="scientific">Ulvibacter antarcticus</name>
    <dbReference type="NCBI Taxonomy" id="442714"/>
    <lineage>
        <taxon>Bacteria</taxon>
        <taxon>Pseudomonadati</taxon>
        <taxon>Bacteroidota</taxon>
        <taxon>Flavobacteriia</taxon>
        <taxon>Flavobacteriales</taxon>
        <taxon>Flavobacteriaceae</taxon>
        <taxon>Ulvibacter</taxon>
    </lineage>
</organism>
<reference evidence="3 4" key="1">
    <citation type="submission" date="2018-10" db="EMBL/GenBank/DDBJ databases">
        <title>Genomic Encyclopedia of Archaeal and Bacterial Type Strains, Phase II (KMG-II): from individual species to whole genera.</title>
        <authorList>
            <person name="Goeker M."/>
        </authorList>
    </citation>
    <scope>NUCLEOTIDE SEQUENCE [LARGE SCALE GENOMIC DNA]</scope>
    <source>
        <strain evidence="3 4">DSM 23424</strain>
    </source>
</reference>
<dbReference type="PROSITE" id="PS50213">
    <property type="entry name" value="FAS1"/>
    <property type="match status" value="1"/>
</dbReference>
<dbReference type="FunFam" id="2.30.180.10:FF:000014">
    <property type="entry name" value="Stabilin 1"/>
    <property type="match status" value="1"/>
</dbReference>
<dbReference type="SMART" id="SM00554">
    <property type="entry name" value="FAS1"/>
    <property type="match status" value="1"/>
</dbReference>
<accession>A0A3L9ZDF1</accession>
<dbReference type="InterPro" id="IPR050904">
    <property type="entry name" value="Adhesion/Biosynth-related"/>
</dbReference>
<dbReference type="GO" id="GO:0050839">
    <property type="term" value="F:cell adhesion molecule binding"/>
    <property type="evidence" value="ECO:0007669"/>
    <property type="project" value="TreeGrafter"/>
</dbReference>